<name>A0A1X7IFE1_9BACL</name>
<evidence type="ECO:0000256" key="5">
    <source>
        <dbReference type="ARBA" id="ARBA00023004"/>
    </source>
</evidence>
<dbReference type="SUPFAM" id="SSF53383">
    <property type="entry name" value="PLP-dependent transferases"/>
    <property type="match status" value="1"/>
</dbReference>
<dbReference type="AlphaFoldDB" id="A0A1X7IFE1"/>
<feature type="domain" description="Aminotransferase class V" evidence="8">
    <location>
        <begin position="7"/>
        <end position="372"/>
    </location>
</feature>
<dbReference type="InterPro" id="IPR016454">
    <property type="entry name" value="Cysteine_dSase"/>
</dbReference>
<dbReference type="PANTHER" id="PTHR11601">
    <property type="entry name" value="CYSTEINE DESULFURYLASE FAMILY MEMBER"/>
    <property type="match status" value="1"/>
</dbReference>
<dbReference type="PROSITE" id="PS00595">
    <property type="entry name" value="AA_TRANSFER_CLASS_5"/>
    <property type="match status" value="1"/>
</dbReference>
<proteinExistence type="inferred from homology"/>
<evidence type="ECO:0000313" key="9">
    <source>
        <dbReference type="EMBL" id="SMG12944.1"/>
    </source>
</evidence>
<evidence type="ECO:0000256" key="7">
    <source>
        <dbReference type="RuleBase" id="RU004504"/>
    </source>
</evidence>
<protein>
    <submittedName>
        <fullName evidence="9">Cysteine desulfurase</fullName>
    </submittedName>
</protein>
<dbReference type="InterPro" id="IPR015421">
    <property type="entry name" value="PyrdxlP-dep_Trfase_major"/>
</dbReference>
<keyword evidence="4" id="KW-0663">Pyridoxal phosphate</keyword>
<dbReference type="STRING" id="1852522.SAMN06295960_0363"/>
<dbReference type="GO" id="GO:0046872">
    <property type="term" value="F:metal ion binding"/>
    <property type="evidence" value="ECO:0007669"/>
    <property type="project" value="UniProtKB-KW"/>
</dbReference>
<dbReference type="Proteomes" id="UP000193834">
    <property type="component" value="Unassembled WGS sequence"/>
</dbReference>
<gene>
    <name evidence="9" type="ORF">SAMN06295960_0363</name>
</gene>
<evidence type="ECO:0000313" key="10">
    <source>
        <dbReference type="Proteomes" id="UP000193834"/>
    </source>
</evidence>
<dbReference type="FunFam" id="3.40.640.10:FF:000084">
    <property type="entry name" value="IscS-like cysteine desulfurase"/>
    <property type="match status" value="1"/>
</dbReference>
<dbReference type="EMBL" id="FXAZ01000001">
    <property type="protein sequence ID" value="SMG12944.1"/>
    <property type="molecule type" value="Genomic_DNA"/>
</dbReference>
<dbReference type="Pfam" id="PF00266">
    <property type="entry name" value="Aminotran_5"/>
    <property type="match status" value="1"/>
</dbReference>
<dbReference type="InterPro" id="IPR015422">
    <property type="entry name" value="PyrdxlP-dep_Trfase_small"/>
</dbReference>
<dbReference type="PIRSF" id="PIRSF005572">
    <property type="entry name" value="NifS"/>
    <property type="match status" value="1"/>
</dbReference>
<keyword evidence="5" id="KW-0408">Iron</keyword>
<dbReference type="GO" id="GO:0051536">
    <property type="term" value="F:iron-sulfur cluster binding"/>
    <property type="evidence" value="ECO:0007669"/>
    <property type="project" value="UniProtKB-KW"/>
</dbReference>
<comment type="similarity">
    <text evidence="2">Belongs to the class-V pyridoxal-phosphate-dependent aminotransferase family. NifS/IscS subfamily.</text>
</comment>
<dbReference type="OrthoDB" id="9808002at2"/>
<keyword evidence="10" id="KW-1185">Reference proteome</keyword>
<dbReference type="Gene3D" id="3.90.1150.10">
    <property type="entry name" value="Aspartate Aminotransferase, domain 1"/>
    <property type="match status" value="1"/>
</dbReference>
<organism evidence="9 10">
    <name type="scientific">Paenibacillus aquistagni</name>
    <dbReference type="NCBI Taxonomy" id="1852522"/>
    <lineage>
        <taxon>Bacteria</taxon>
        <taxon>Bacillati</taxon>
        <taxon>Bacillota</taxon>
        <taxon>Bacilli</taxon>
        <taxon>Bacillales</taxon>
        <taxon>Paenibacillaceae</taxon>
        <taxon>Paenibacillus</taxon>
    </lineage>
</organism>
<evidence type="ECO:0000256" key="2">
    <source>
        <dbReference type="ARBA" id="ARBA00006490"/>
    </source>
</evidence>
<dbReference type="InterPro" id="IPR000192">
    <property type="entry name" value="Aminotrans_V_dom"/>
</dbReference>
<dbReference type="GO" id="GO:0031071">
    <property type="term" value="F:cysteine desulfurase activity"/>
    <property type="evidence" value="ECO:0007669"/>
    <property type="project" value="UniProtKB-ARBA"/>
</dbReference>
<evidence type="ECO:0000256" key="3">
    <source>
        <dbReference type="ARBA" id="ARBA00022723"/>
    </source>
</evidence>
<dbReference type="InterPro" id="IPR020578">
    <property type="entry name" value="Aminotrans_V_PyrdxlP_BS"/>
</dbReference>
<evidence type="ECO:0000259" key="8">
    <source>
        <dbReference type="Pfam" id="PF00266"/>
    </source>
</evidence>
<evidence type="ECO:0000256" key="4">
    <source>
        <dbReference type="ARBA" id="ARBA00022898"/>
    </source>
</evidence>
<comment type="cofactor">
    <cofactor evidence="1 7">
        <name>pyridoxal 5'-phosphate</name>
        <dbReference type="ChEBI" id="CHEBI:597326"/>
    </cofactor>
</comment>
<dbReference type="InterPro" id="IPR015424">
    <property type="entry name" value="PyrdxlP-dep_Trfase"/>
</dbReference>
<keyword evidence="6" id="KW-0411">Iron-sulfur</keyword>
<sequence length="389" mass="42157">MSTTSVIYADHSASTPPHPEVIRTLTEVTQRIYANPSSIHEWGGQADQLVQRARAVIAEALRVKHSEVLFTSGATESNNLAVFGVVRAMQSQGKPVHVIVSKIEHASVYACYEQLEREGVEVTYLPVNASGLVEPEQLKLALKPHTALVSIMHVNNETGSIQPLKELGALIKAESRALFHVDGVQGLGKLPVELASWKVDLYSLSGHKIRAPKGVGLLIHRGQFPLKPLMYGGSQEKGLRPGTMNVPSIVALAKGVRLATEGQEAAYGQLRQLHDQLVDYLQTQPQLIINSPLEEAFGAPHIINISFVGMKPEVVVHAMEKRGVILSTQSACSSKLDKPSRVLTAMTKDNARAASGLRISLAPDMTLEQVELIAKALAETVNELKGLIR</sequence>
<keyword evidence="3" id="KW-0479">Metal-binding</keyword>
<accession>A0A1X7IFE1</accession>
<dbReference type="PANTHER" id="PTHR11601:SF50">
    <property type="entry name" value="CYSTEINE DESULFURASE ISCS 2-RELATED"/>
    <property type="match status" value="1"/>
</dbReference>
<dbReference type="Gene3D" id="3.40.640.10">
    <property type="entry name" value="Type I PLP-dependent aspartate aminotransferase-like (Major domain)"/>
    <property type="match status" value="1"/>
</dbReference>
<dbReference type="RefSeq" id="WP_085492639.1">
    <property type="nucleotide sequence ID" value="NZ_FXAZ01000001.1"/>
</dbReference>
<evidence type="ECO:0000256" key="1">
    <source>
        <dbReference type="ARBA" id="ARBA00001933"/>
    </source>
</evidence>
<evidence type="ECO:0000256" key="6">
    <source>
        <dbReference type="ARBA" id="ARBA00023014"/>
    </source>
</evidence>
<dbReference type="Gene3D" id="1.10.260.50">
    <property type="match status" value="1"/>
</dbReference>
<reference evidence="9 10" key="1">
    <citation type="submission" date="2017-04" db="EMBL/GenBank/DDBJ databases">
        <authorList>
            <person name="Afonso C.L."/>
            <person name="Miller P.J."/>
            <person name="Scott M.A."/>
            <person name="Spackman E."/>
            <person name="Goraichik I."/>
            <person name="Dimitrov K.M."/>
            <person name="Suarez D.L."/>
            <person name="Swayne D.E."/>
        </authorList>
    </citation>
    <scope>NUCLEOTIDE SEQUENCE [LARGE SCALE GENOMIC DNA]</scope>
    <source>
        <strain evidence="9 10">11</strain>
    </source>
</reference>